<evidence type="ECO:0000256" key="5">
    <source>
        <dbReference type="ARBA" id="ARBA00022741"/>
    </source>
</evidence>
<dbReference type="InterPro" id="IPR017871">
    <property type="entry name" value="ABC_transporter-like_CS"/>
</dbReference>
<dbReference type="InterPro" id="IPR003593">
    <property type="entry name" value="AAA+_ATPase"/>
</dbReference>
<dbReference type="InterPro" id="IPR003439">
    <property type="entry name" value="ABC_transporter-like_ATP-bd"/>
</dbReference>
<evidence type="ECO:0000256" key="7">
    <source>
        <dbReference type="ARBA" id="ARBA00022967"/>
    </source>
</evidence>
<evidence type="ECO:0000256" key="1">
    <source>
        <dbReference type="ARBA" id="ARBA00004202"/>
    </source>
</evidence>
<keyword evidence="7" id="KW-1278">Translocase</keyword>
<keyword evidence="6" id="KW-0067">ATP-binding</keyword>
<dbReference type="SMART" id="SM00382">
    <property type="entry name" value="AAA"/>
    <property type="match status" value="1"/>
</dbReference>
<reference evidence="10" key="1">
    <citation type="journal article" date="2014" name="Gene">
        <title>Genome-guided analysis of transformation efficiency and carbon dioxide assimilation by Moorella thermoacetica Y72.</title>
        <authorList>
            <person name="Tsukahara K."/>
            <person name="Kita A."/>
            <person name="Nakashimada Y."/>
            <person name="Hoshino T."/>
            <person name="Murakami K."/>
        </authorList>
    </citation>
    <scope>NUCLEOTIDE SEQUENCE [LARGE SCALE GENOMIC DNA]</scope>
    <source>
        <strain evidence="10">Y72</strain>
    </source>
</reference>
<dbReference type="PROSITE" id="PS00211">
    <property type="entry name" value="ABC_TRANSPORTER_1"/>
    <property type="match status" value="1"/>
</dbReference>
<name>A0A0S6UBV3_NEOTH</name>
<dbReference type="PROSITE" id="PS50893">
    <property type="entry name" value="ABC_TRANSPORTER_2"/>
    <property type="match status" value="1"/>
</dbReference>
<keyword evidence="3" id="KW-0813">Transport</keyword>
<evidence type="ECO:0000313" key="10">
    <source>
        <dbReference type="EMBL" id="GAF25661.1"/>
    </source>
</evidence>
<dbReference type="EMBL" id="DF238840">
    <property type="protein sequence ID" value="GAF25661.1"/>
    <property type="molecule type" value="Genomic_DNA"/>
</dbReference>
<evidence type="ECO:0000256" key="4">
    <source>
        <dbReference type="ARBA" id="ARBA00022475"/>
    </source>
</evidence>
<dbReference type="GO" id="GO:0042626">
    <property type="term" value="F:ATPase-coupled transmembrane transporter activity"/>
    <property type="evidence" value="ECO:0007669"/>
    <property type="project" value="TreeGrafter"/>
</dbReference>
<dbReference type="CDD" id="cd03225">
    <property type="entry name" value="ABC_cobalt_CbiO_domain1"/>
    <property type="match status" value="1"/>
</dbReference>
<accession>A0A0S6UBV3</accession>
<dbReference type="SUPFAM" id="SSF52540">
    <property type="entry name" value="P-loop containing nucleoside triphosphate hydrolases"/>
    <property type="match status" value="1"/>
</dbReference>
<dbReference type="FunFam" id="3.40.50.300:FF:000224">
    <property type="entry name" value="Energy-coupling factor transporter ATP-binding protein EcfA"/>
    <property type="match status" value="1"/>
</dbReference>
<keyword evidence="5" id="KW-0547">Nucleotide-binding</keyword>
<evidence type="ECO:0000259" key="9">
    <source>
        <dbReference type="PROSITE" id="PS50893"/>
    </source>
</evidence>
<evidence type="ECO:0000256" key="6">
    <source>
        <dbReference type="ARBA" id="ARBA00022840"/>
    </source>
</evidence>
<dbReference type="InterPro" id="IPR050095">
    <property type="entry name" value="ECF_ABC_transporter_ATP-bd"/>
</dbReference>
<sequence>MCGGAGPGFMEISLQGVDFAYQVAGRQLPVLYNINLKISAGDFLALTGAGGSGKSTLAQIIAGLLEPTAGKVSLDGRVLPGRGRFRGPSPWSRIGMAFQMPEQQLFAETVMEDVSFGPRNMGLSPDRVKARAYKALEAVGLDPETIGDRSPFTLSGGQRRRVALAGILAMEPEVLILDEPTAGLDPAGQELVLDLIRDFARRRDRAVVVVSHNMAEVAAIANQVLVLHQGRIALRGTPRDIFRQEEALRVYGLLPPPLTQLMHSLKQKGAPVPTDVLTLEEAQEAILHWLKG</sequence>
<evidence type="ECO:0000256" key="3">
    <source>
        <dbReference type="ARBA" id="ARBA00022448"/>
    </source>
</evidence>
<dbReference type="GO" id="GO:0005524">
    <property type="term" value="F:ATP binding"/>
    <property type="evidence" value="ECO:0007669"/>
    <property type="project" value="UniProtKB-KW"/>
</dbReference>
<dbReference type="PANTHER" id="PTHR43553">
    <property type="entry name" value="HEAVY METAL TRANSPORTER"/>
    <property type="match status" value="1"/>
</dbReference>
<dbReference type="Pfam" id="PF00005">
    <property type="entry name" value="ABC_tran"/>
    <property type="match status" value="1"/>
</dbReference>
<dbReference type="InterPro" id="IPR015856">
    <property type="entry name" value="ABC_transpr_CbiO/EcfA_su"/>
</dbReference>
<dbReference type="Gene3D" id="3.40.50.300">
    <property type="entry name" value="P-loop containing nucleotide triphosphate hydrolases"/>
    <property type="match status" value="1"/>
</dbReference>
<comment type="similarity">
    <text evidence="2">Belongs to the ABC transporter superfamily.</text>
</comment>
<keyword evidence="8" id="KW-0472">Membrane</keyword>
<dbReference type="AlphaFoldDB" id="A0A0S6UBV3"/>
<dbReference type="GO" id="GO:0043190">
    <property type="term" value="C:ATP-binding cassette (ABC) transporter complex"/>
    <property type="evidence" value="ECO:0007669"/>
    <property type="project" value="TreeGrafter"/>
</dbReference>
<dbReference type="Proteomes" id="UP000063718">
    <property type="component" value="Unassembled WGS sequence"/>
</dbReference>
<dbReference type="InterPro" id="IPR027417">
    <property type="entry name" value="P-loop_NTPase"/>
</dbReference>
<evidence type="ECO:0000256" key="2">
    <source>
        <dbReference type="ARBA" id="ARBA00005417"/>
    </source>
</evidence>
<dbReference type="GO" id="GO:0016887">
    <property type="term" value="F:ATP hydrolysis activity"/>
    <property type="evidence" value="ECO:0007669"/>
    <property type="project" value="InterPro"/>
</dbReference>
<evidence type="ECO:0000256" key="8">
    <source>
        <dbReference type="ARBA" id="ARBA00023136"/>
    </source>
</evidence>
<feature type="domain" description="ABC transporter" evidence="9">
    <location>
        <begin position="14"/>
        <end position="254"/>
    </location>
</feature>
<comment type="subcellular location">
    <subcellularLocation>
        <location evidence="1">Cell membrane</location>
        <topology evidence="1">Peripheral membrane protein</topology>
    </subcellularLocation>
</comment>
<protein>
    <submittedName>
        <fullName evidence="10">ABC-type cobalt transport system, ATPase component</fullName>
    </submittedName>
</protein>
<gene>
    <name evidence="10" type="ORF">MTY_0997</name>
</gene>
<keyword evidence="4" id="KW-1003">Cell membrane</keyword>
<proteinExistence type="inferred from homology"/>
<organism evidence="10">
    <name type="scientific">Moorella thermoacetica Y72</name>
    <dbReference type="NCBI Taxonomy" id="1325331"/>
    <lineage>
        <taxon>Bacteria</taxon>
        <taxon>Bacillati</taxon>
        <taxon>Bacillota</taxon>
        <taxon>Clostridia</taxon>
        <taxon>Neomoorellales</taxon>
        <taxon>Neomoorellaceae</taxon>
        <taxon>Neomoorella</taxon>
    </lineage>
</organism>